<evidence type="ECO:0000256" key="8">
    <source>
        <dbReference type="ARBA" id="ARBA00023140"/>
    </source>
</evidence>
<keyword evidence="4" id="KW-0963">Cytoplasm</keyword>
<keyword evidence="6" id="KW-0677">Repeat</keyword>
<feature type="compositionally biased region" description="Low complexity" evidence="12">
    <location>
        <begin position="136"/>
        <end position="145"/>
    </location>
</feature>
<evidence type="ECO:0000256" key="6">
    <source>
        <dbReference type="ARBA" id="ARBA00022737"/>
    </source>
</evidence>
<evidence type="ECO:0000256" key="7">
    <source>
        <dbReference type="ARBA" id="ARBA00022927"/>
    </source>
</evidence>
<keyword evidence="14" id="KW-1185">Reference proteome</keyword>
<dbReference type="SMART" id="SM00320">
    <property type="entry name" value="WD40"/>
    <property type="match status" value="3"/>
</dbReference>
<dbReference type="AlphaFoldDB" id="A0A7J0G5S5"/>
<dbReference type="GO" id="GO:0005053">
    <property type="term" value="F:peroxisome matrix targeting signal-2 binding"/>
    <property type="evidence" value="ECO:0007669"/>
    <property type="project" value="InterPro"/>
</dbReference>
<accession>A0A7J0G5S5</accession>
<evidence type="ECO:0000313" key="14">
    <source>
        <dbReference type="Proteomes" id="UP000585474"/>
    </source>
</evidence>
<feature type="repeat" description="WD" evidence="11">
    <location>
        <begin position="241"/>
        <end position="277"/>
    </location>
</feature>
<name>A0A7J0G5S5_9ERIC</name>
<evidence type="ECO:0000256" key="1">
    <source>
        <dbReference type="ARBA" id="ARBA00004253"/>
    </source>
</evidence>
<evidence type="ECO:0000256" key="5">
    <source>
        <dbReference type="ARBA" id="ARBA00022574"/>
    </source>
</evidence>
<evidence type="ECO:0000256" key="3">
    <source>
        <dbReference type="ARBA" id="ARBA00022448"/>
    </source>
</evidence>
<organism evidence="13 14">
    <name type="scientific">Actinidia rufa</name>
    <dbReference type="NCBI Taxonomy" id="165716"/>
    <lineage>
        <taxon>Eukaryota</taxon>
        <taxon>Viridiplantae</taxon>
        <taxon>Streptophyta</taxon>
        <taxon>Embryophyta</taxon>
        <taxon>Tracheophyta</taxon>
        <taxon>Spermatophyta</taxon>
        <taxon>Magnoliopsida</taxon>
        <taxon>eudicotyledons</taxon>
        <taxon>Gunneridae</taxon>
        <taxon>Pentapetalae</taxon>
        <taxon>asterids</taxon>
        <taxon>Ericales</taxon>
        <taxon>Actinidiaceae</taxon>
        <taxon>Actinidia</taxon>
    </lineage>
</organism>
<dbReference type="EMBL" id="BJWL01000018">
    <property type="protein sequence ID" value="GFZ06144.1"/>
    <property type="molecule type" value="Genomic_DNA"/>
</dbReference>
<evidence type="ECO:0000256" key="2">
    <source>
        <dbReference type="ARBA" id="ARBA00004514"/>
    </source>
</evidence>
<dbReference type="OrthoDB" id="273771at2759"/>
<keyword evidence="8" id="KW-0576">Peroxisome</keyword>
<feature type="compositionally biased region" description="Basic residues" evidence="12">
    <location>
        <begin position="76"/>
        <end position="114"/>
    </location>
</feature>
<proteinExistence type="inferred from homology"/>
<dbReference type="Pfam" id="PF00400">
    <property type="entry name" value="WD40"/>
    <property type="match status" value="2"/>
</dbReference>
<protein>
    <recommendedName>
        <fullName evidence="10">Peroxin-7</fullName>
    </recommendedName>
</protein>
<dbReference type="PROSITE" id="PS50082">
    <property type="entry name" value="WD_REPEATS_2"/>
    <property type="match status" value="2"/>
</dbReference>
<dbReference type="PANTHER" id="PTHR46027:SF1">
    <property type="entry name" value="PEROXISOMAL TARGETING SIGNAL 2 RECEPTOR"/>
    <property type="match status" value="1"/>
</dbReference>
<dbReference type="GO" id="GO:0005782">
    <property type="term" value="C:peroxisomal matrix"/>
    <property type="evidence" value="ECO:0007669"/>
    <property type="project" value="UniProtKB-SubCell"/>
</dbReference>
<dbReference type="Proteomes" id="UP000585474">
    <property type="component" value="Unassembled WGS sequence"/>
</dbReference>
<comment type="subcellular location">
    <subcellularLocation>
        <location evidence="2">Cytoplasm</location>
        <location evidence="2">Cytosol</location>
    </subcellularLocation>
    <subcellularLocation>
        <location evidence="1">Peroxisome matrix</location>
    </subcellularLocation>
</comment>
<dbReference type="SUPFAM" id="SSF50978">
    <property type="entry name" value="WD40 repeat-like"/>
    <property type="match status" value="1"/>
</dbReference>
<feature type="repeat" description="WD" evidence="11">
    <location>
        <begin position="218"/>
        <end position="240"/>
    </location>
</feature>
<dbReference type="InterPro" id="IPR015943">
    <property type="entry name" value="WD40/YVTN_repeat-like_dom_sf"/>
</dbReference>
<evidence type="ECO:0000256" key="9">
    <source>
        <dbReference type="ARBA" id="ARBA00024017"/>
    </source>
</evidence>
<dbReference type="InterPro" id="IPR044536">
    <property type="entry name" value="PEX7"/>
</dbReference>
<evidence type="ECO:0000313" key="13">
    <source>
        <dbReference type="EMBL" id="GFZ06144.1"/>
    </source>
</evidence>
<dbReference type="GO" id="GO:0016558">
    <property type="term" value="P:protein import into peroxisome matrix"/>
    <property type="evidence" value="ECO:0007669"/>
    <property type="project" value="InterPro"/>
</dbReference>
<keyword evidence="7" id="KW-0653">Protein transport</keyword>
<comment type="similarity">
    <text evidence="9">Belongs to the WD repeat peroxin-7 family.</text>
</comment>
<dbReference type="InterPro" id="IPR036322">
    <property type="entry name" value="WD40_repeat_dom_sf"/>
</dbReference>
<dbReference type="GO" id="GO:0005829">
    <property type="term" value="C:cytosol"/>
    <property type="evidence" value="ECO:0007669"/>
    <property type="project" value="UniProtKB-SubCell"/>
</dbReference>
<evidence type="ECO:0000256" key="11">
    <source>
        <dbReference type="PROSITE-ProRule" id="PRU00221"/>
    </source>
</evidence>
<dbReference type="PANTHER" id="PTHR46027">
    <property type="entry name" value="PEROXISOMAL TARGETING SIGNAL 2 RECEPTOR"/>
    <property type="match status" value="1"/>
</dbReference>
<sequence length="344" mass="37814">MVGMDQGGMVCVGPGGGLGVDKLSKLPTEKPQTPWTIGADLTKTQHLTRSDPHHASLQDSLQRLRREVQPLLRAPSCRRHRPELRNPRQRPRPRPRPLPRRTHLRVRRIRHRRLPSTTFPGQSPMTPSSSPPSPTAPSSFTTSLSRPPPTPSGRSTSTPAKPTPPITIPFGVTPSLLARGMIRLSSGPLIGPPVSAPSRNMPTVSTRPPGTPAMPDVFASASGDCTVRIWDVREPGSTMILPAHKFEILSCDWNKYDDCVIATASVDKSIKVWDVRSFRVPVAVLNGHSYAVRKVKFSPHRGKLNSFLFIRHDCLFVGLYGGGCSDWEVRSPHRICSWGGYEAP</sequence>
<dbReference type="Gene3D" id="2.130.10.10">
    <property type="entry name" value="YVTN repeat-like/Quinoprotein amine dehydrogenase"/>
    <property type="match status" value="1"/>
</dbReference>
<dbReference type="PROSITE" id="PS50294">
    <property type="entry name" value="WD_REPEATS_REGION"/>
    <property type="match status" value="1"/>
</dbReference>
<gene>
    <name evidence="13" type="ORF">Acr_18g0003140</name>
</gene>
<keyword evidence="3" id="KW-0813">Transport</keyword>
<evidence type="ECO:0000256" key="12">
    <source>
        <dbReference type="SAM" id="MobiDB-lite"/>
    </source>
</evidence>
<evidence type="ECO:0000256" key="10">
    <source>
        <dbReference type="ARBA" id="ARBA00032565"/>
    </source>
</evidence>
<dbReference type="InterPro" id="IPR019775">
    <property type="entry name" value="WD40_repeat_CS"/>
</dbReference>
<dbReference type="InterPro" id="IPR001680">
    <property type="entry name" value="WD40_rpt"/>
</dbReference>
<keyword evidence="5 11" id="KW-0853">WD repeat</keyword>
<comment type="caution">
    <text evidence="13">The sequence shown here is derived from an EMBL/GenBank/DDBJ whole genome shotgun (WGS) entry which is preliminary data.</text>
</comment>
<reference evidence="13 14" key="1">
    <citation type="submission" date="2019-07" db="EMBL/GenBank/DDBJ databases">
        <title>De Novo Assembly of kiwifruit Actinidia rufa.</title>
        <authorList>
            <person name="Sugita-Konishi S."/>
            <person name="Sato K."/>
            <person name="Mori E."/>
            <person name="Abe Y."/>
            <person name="Kisaki G."/>
            <person name="Hamano K."/>
            <person name="Suezawa K."/>
            <person name="Otani M."/>
            <person name="Fukuda T."/>
            <person name="Manabe T."/>
            <person name="Gomi K."/>
            <person name="Tabuchi M."/>
            <person name="Akimitsu K."/>
            <person name="Kataoka I."/>
        </authorList>
    </citation>
    <scope>NUCLEOTIDE SEQUENCE [LARGE SCALE GENOMIC DNA]</scope>
    <source>
        <strain evidence="14">cv. Fuchu</strain>
    </source>
</reference>
<evidence type="ECO:0000256" key="4">
    <source>
        <dbReference type="ARBA" id="ARBA00022490"/>
    </source>
</evidence>
<feature type="region of interest" description="Disordered" evidence="12">
    <location>
        <begin position="70"/>
        <end position="168"/>
    </location>
</feature>
<dbReference type="PROSITE" id="PS00678">
    <property type="entry name" value="WD_REPEATS_1"/>
    <property type="match status" value="1"/>
</dbReference>